<reference evidence="1 2" key="1">
    <citation type="submission" date="2016-05" db="EMBL/GenBank/DDBJ databases">
        <title>Genomic Taxonomy of the Vibrionaceae.</title>
        <authorList>
            <person name="Gomez-Gil B."/>
            <person name="Enciso-Ibarra J."/>
        </authorList>
    </citation>
    <scope>NUCLEOTIDE SEQUENCE [LARGE SCALE GENOMIC DNA]</scope>
    <source>
        <strain evidence="1 2">CAIM 1920</strain>
    </source>
</reference>
<proteinExistence type="predicted"/>
<dbReference type="AlphaFoldDB" id="A0A1C3EAN4"/>
<organism evidence="1 2">
    <name type="scientific">Veronia pacifica</name>
    <dbReference type="NCBI Taxonomy" id="1080227"/>
    <lineage>
        <taxon>Bacteria</taxon>
        <taxon>Pseudomonadati</taxon>
        <taxon>Pseudomonadota</taxon>
        <taxon>Gammaproteobacteria</taxon>
        <taxon>Vibrionales</taxon>
        <taxon>Vibrionaceae</taxon>
        <taxon>Veronia</taxon>
    </lineage>
</organism>
<comment type="caution">
    <text evidence="1">The sequence shown here is derived from an EMBL/GenBank/DDBJ whole genome shotgun (WGS) entry which is preliminary data.</text>
</comment>
<keyword evidence="2" id="KW-1185">Reference proteome</keyword>
<gene>
    <name evidence="1" type="ORF">A8L45_20500</name>
</gene>
<dbReference type="RefSeq" id="WP_068905225.1">
    <property type="nucleotide sequence ID" value="NZ_JBHUIF010000015.1"/>
</dbReference>
<dbReference type="EMBL" id="LYBM01000055">
    <property type="protein sequence ID" value="ODA30254.1"/>
    <property type="molecule type" value="Genomic_DNA"/>
</dbReference>
<evidence type="ECO:0000313" key="2">
    <source>
        <dbReference type="Proteomes" id="UP000094936"/>
    </source>
</evidence>
<protein>
    <submittedName>
        <fullName evidence="1">Uncharacterized protein</fullName>
    </submittedName>
</protein>
<evidence type="ECO:0000313" key="1">
    <source>
        <dbReference type="EMBL" id="ODA30254.1"/>
    </source>
</evidence>
<sequence length="162" mass="18827">MMNDRYEILRQRFSRQKSNTLDYKEELSYAVIKFRDDVKESLGLADAYCKALDMPYVAIIGPNGEQWAEMQHIQFEAGKVNFKLILVIEGTEGFSDSCQIFEFVLVSALSCGIAHFSLDDKREYWTSNTEELINRILLRLERALSINPLCEQLDKVDLEFIR</sequence>
<accession>A0A1C3EAN4</accession>
<name>A0A1C3EAN4_9GAMM</name>
<dbReference type="Proteomes" id="UP000094936">
    <property type="component" value="Unassembled WGS sequence"/>
</dbReference>